<keyword evidence="10 13" id="KW-0234">DNA repair</keyword>
<dbReference type="FunFam" id="1.10.150.20:FF:000002">
    <property type="entry name" value="DNA polymerase I"/>
    <property type="match status" value="1"/>
</dbReference>
<dbReference type="InterPro" id="IPR043502">
    <property type="entry name" value="DNA/RNA_pol_sf"/>
</dbReference>
<dbReference type="GO" id="GO:0003677">
    <property type="term" value="F:DNA binding"/>
    <property type="evidence" value="ECO:0007669"/>
    <property type="project" value="UniProtKB-UniRule"/>
</dbReference>
<dbReference type="STRING" id="690850.Desaf_0384"/>
<feature type="domain" description="5'-3' exonuclease" evidence="14">
    <location>
        <begin position="12"/>
        <end position="267"/>
    </location>
</feature>
<reference evidence="16 17" key="1">
    <citation type="journal article" date="2011" name="J. Bacteriol.">
        <title>Genome sequence of the mercury-methylating and pleomorphic Desulfovibrio africanus Strain Walvis Bay.</title>
        <authorList>
            <person name="Brown S.D."/>
            <person name="Wall J.D."/>
            <person name="Kucken A.M."/>
            <person name="Gilmour C.C."/>
            <person name="Podar M."/>
            <person name="Brandt C.C."/>
            <person name="Teshima H."/>
            <person name="Detter J.C."/>
            <person name="Han C.S."/>
            <person name="Land M.L."/>
            <person name="Lucas S."/>
            <person name="Han J."/>
            <person name="Pennacchio L."/>
            <person name="Nolan M."/>
            <person name="Pitluck S."/>
            <person name="Woyke T."/>
            <person name="Goodwin L."/>
            <person name="Palumbo A.V."/>
            <person name="Elias D.A."/>
        </authorList>
    </citation>
    <scope>NUCLEOTIDE SEQUENCE [LARGE SCALE GENOMIC DNA]</scope>
    <source>
        <strain evidence="16 17">Walvis Bay</strain>
    </source>
</reference>
<dbReference type="NCBIfam" id="NF004397">
    <property type="entry name" value="PRK05755.1"/>
    <property type="match status" value="1"/>
</dbReference>
<dbReference type="SMART" id="SM00482">
    <property type="entry name" value="POLAc"/>
    <property type="match status" value="1"/>
</dbReference>
<dbReference type="Pfam" id="PF00476">
    <property type="entry name" value="DNA_pol_A"/>
    <property type="match status" value="1"/>
</dbReference>
<dbReference type="eggNOG" id="COG0749">
    <property type="taxonomic scope" value="Bacteria"/>
</dbReference>
<dbReference type="SUPFAM" id="SSF56672">
    <property type="entry name" value="DNA/RNA polymerases"/>
    <property type="match status" value="1"/>
</dbReference>
<dbReference type="Gene3D" id="1.20.1060.10">
    <property type="entry name" value="Taq DNA Polymerase, Chain T, domain 4"/>
    <property type="match status" value="1"/>
</dbReference>
<dbReference type="GO" id="GO:0006302">
    <property type="term" value="P:double-strand break repair"/>
    <property type="evidence" value="ECO:0007669"/>
    <property type="project" value="TreeGrafter"/>
</dbReference>
<dbReference type="Pfam" id="PF01367">
    <property type="entry name" value="5_3_exonuc"/>
    <property type="match status" value="1"/>
</dbReference>
<dbReference type="InterPro" id="IPR008918">
    <property type="entry name" value="HhH2"/>
</dbReference>
<dbReference type="Proteomes" id="UP000007844">
    <property type="component" value="Chromosome"/>
</dbReference>
<dbReference type="EMBL" id="CP003221">
    <property type="protein sequence ID" value="EGJ48740.1"/>
    <property type="molecule type" value="Genomic_DNA"/>
</dbReference>
<dbReference type="Gene3D" id="3.40.50.1010">
    <property type="entry name" value="5'-nuclease"/>
    <property type="match status" value="1"/>
</dbReference>
<evidence type="ECO:0000256" key="10">
    <source>
        <dbReference type="ARBA" id="ARBA00023204"/>
    </source>
</evidence>
<dbReference type="InterPro" id="IPR018320">
    <property type="entry name" value="DNA_polymerase_1"/>
</dbReference>
<dbReference type="CDD" id="cd09898">
    <property type="entry name" value="H3TH_53EXO"/>
    <property type="match status" value="1"/>
</dbReference>
<dbReference type="RefSeq" id="WP_014258589.1">
    <property type="nucleotide sequence ID" value="NC_016629.1"/>
</dbReference>
<dbReference type="Gene3D" id="3.30.70.370">
    <property type="match status" value="1"/>
</dbReference>
<dbReference type="GO" id="GO:0003887">
    <property type="term" value="F:DNA-directed DNA polymerase activity"/>
    <property type="evidence" value="ECO:0007669"/>
    <property type="project" value="UniProtKB-UniRule"/>
</dbReference>
<dbReference type="KEGG" id="daf:Desaf_0384"/>
<evidence type="ECO:0000256" key="9">
    <source>
        <dbReference type="ARBA" id="ARBA00023125"/>
    </source>
</evidence>
<keyword evidence="9 13" id="KW-0238">DNA-binding</keyword>
<protein>
    <recommendedName>
        <fullName evidence="3 12">DNA polymerase I</fullName>
        <ecNumber evidence="2 12">2.7.7.7</ecNumber>
    </recommendedName>
</protein>
<dbReference type="GO" id="GO:0006261">
    <property type="term" value="P:DNA-templated DNA replication"/>
    <property type="evidence" value="ECO:0007669"/>
    <property type="project" value="UniProtKB-UniRule"/>
</dbReference>
<evidence type="ECO:0000256" key="2">
    <source>
        <dbReference type="ARBA" id="ARBA00012417"/>
    </source>
</evidence>
<dbReference type="eggNOG" id="COG0258">
    <property type="taxonomic scope" value="Bacteria"/>
</dbReference>
<evidence type="ECO:0000256" key="13">
    <source>
        <dbReference type="RuleBase" id="RU004460"/>
    </source>
</evidence>
<dbReference type="SUPFAM" id="SSF47807">
    <property type="entry name" value="5' to 3' exonuclease, C-terminal subdomain"/>
    <property type="match status" value="1"/>
</dbReference>
<dbReference type="PROSITE" id="PS00447">
    <property type="entry name" value="DNA_POLYMERASE_A"/>
    <property type="match status" value="1"/>
</dbReference>
<dbReference type="SMART" id="SM00279">
    <property type="entry name" value="HhH2"/>
    <property type="match status" value="1"/>
</dbReference>
<dbReference type="EC" id="2.7.7.7" evidence="2 12"/>
<dbReference type="InterPro" id="IPR002421">
    <property type="entry name" value="5-3_exonuclease"/>
</dbReference>
<evidence type="ECO:0000256" key="11">
    <source>
        <dbReference type="ARBA" id="ARBA00049244"/>
    </source>
</evidence>
<dbReference type="InterPro" id="IPR001098">
    <property type="entry name" value="DNA-dir_DNA_pol_A_palm_dom"/>
</dbReference>
<evidence type="ECO:0000256" key="7">
    <source>
        <dbReference type="ARBA" id="ARBA00022763"/>
    </source>
</evidence>
<feature type="domain" description="DNA-directed DNA polymerase family A palm" evidence="15">
    <location>
        <begin position="640"/>
        <end position="846"/>
    </location>
</feature>
<dbReference type="InterPro" id="IPR019760">
    <property type="entry name" value="DNA-dir_DNA_pol_A_CS"/>
</dbReference>
<dbReference type="PRINTS" id="PR00868">
    <property type="entry name" value="DNAPOLI"/>
</dbReference>
<keyword evidence="6 13" id="KW-0235">DNA replication</keyword>
<keyword evidence="13" id="KW-0269">Exonuclease</keyword>
<keyword evidence="17" id="KW-1185">Reference proteome</keyword>
<evidence type="ECO:0000256" key="3">
    <source>
        <dbReference type="ARBA" id="ARBA00020311"/>
    </source>
</evidence>
<dbReference type="GO" id="GO:0008409">
    <property type="term" value="F:5'-3' exonuclease activity"/>
    <property type="evidence" value="ECO:0007669"/>
    <property type="project" value="UniProtKB-UniRule"/>
</dbReference>
<comment type="catalytic activity">
    <reaction evidence="11 13">
        <text>DNA(n) + a 2'-deoxyribonucleoside 5'-triphosphate = DNA(n+1) + diphosphate</text>
        <dbReference type="Rhea" id="RHEA:22508"/>
        <dbReference type="Rhea" id="RHEA-COMP:17339"/>
        <dbReference type="Rhea" id="RHEA-COMP:17340"/>
        <dbReference type="ChEBI" id="CHEBI:33019"/>
        <dbReference type="ChEBI" id="CHEBI:61560"/>
        <dbReference type="ChEBI" id="CHEBI:173112"/>
        <dbReference type="EC" id="2.7.7.7"/>
    </reaction>
</comment>
<comment type="function">
    <text evidence="13">In addition to polymerase activity, this DNA polymerase exhibits 5'-3' exonuclease activity.</text>
</comment>
<dbReference type="FunFam" id="1.20.1060.10:FF:000001">
    <property type="entry name" value="DNA polymerase I"/>
    <property type="match status" value="1"/>
</dbReference>
<dbReference type="Pfam" id="PF02739">
    <property type="entry name" value="5_3_exonuc_N"/>
    <property type="match status" value="1"/>
</dbReference>
<dbReference type="InterPro" id="IPR020046">
    <property type="entry name" value="5-3_exonucl_a-hlix_arch_N"/>
</dbReference>
<dbReference type="Gene3D" id="1.10.150.20">
    <property type="entry name" value="5' to 3' exonuclease, C-terminal subdomain"/>
    <property type="match status" value="2"/>
</dbReference>
<evidence type="ECO:0000256" key="6">
    <source>
        <dbReference type="ARBA" id="ARBA00022705"/>
    </source>
</evidence>
<organism evidence="16 17">
    <name type="scientific">Desulfocurvibacter africanus subsp. africanus str. Walvis Bay</name>
    <dbReference type="NCBI Taxonomy" id="690850"/>
    <lineage>
        <taxon>Bacteria</taxon>
        <taxon>Pseudomonadati</taxon>
        <taxon>Thermodesulfobacteriota</taxon>
        <taxon>Desulfovibrionia</taxon>
        <taxon>Desulfovibrionales</taxon>
        <taxon>Desulfovibrionaceae</taxon>
        <taxon>Desulfocurvibacter</taxon>
    </lineage>
</organism>
<dbReference type="CDD" id="cd09859">
    <property type="entry name" value="PIN_53EXO"/>
    <property type="match status" value="1"/>
</dbReference>
<dbReference type="SUPFAM" id="SSF88723">
    <property type="entry name" value="PIN domain-like"/>
    <property type="match status" value="1"/>
</dbReference>
<evidence type="ECO:0000259" key="14">
    <source>
        <dbReference type="SMART" id="SM00475"/>
    </source>
</evidence>
<dbReference type="InterPro" id="IPR036397">
    <property type="entry name" value="RNaseH_sf"/>
</dbReference>
<evidence type="ECO:0000313" key="16">
    <source>
        <dbReference type="EMBL" id="EGJ48740.1"/>
    </source>
</evidence>
<sequence>MSLKERLKLDQEPVYLIDGSAFFYRGFYAFRDMSRSDGFPTNALFVVLRLLIKLLREERPKHLAFVLDGPGKNFRHDLFKPYKAQRSATPEDLLKQNAPLRRGVELLGIPLIVSEGGEADDCIASLVTRLKAERPVVIMGADKDLNQCLDERVFIWDPALKSEKLATLESFRQEQGMEPGHWPDYQALIGDSSDNIPGVPGIGPKTATKIMAEHRTLEEIEAHLDELPKTLQAKLREHIQDAYTYRQLTRLRTDFCATLGLDSLAWREPDWKQVQDFLAEYEFRSLPRELPQPTRAEPAVAAPAATAEPANAQLSLFSPGANAVVAPGGAETPAAPPLPVRDADQAFLLPGRQGRDVGLVMIDGAILLGIGHEELRWTGNVRELCNALREAASVATPSLKELLHASEDWACLPLDRWFDLGLAAYLLNPEERSYDWQRLRDSLALDPDAEAVHPQANGLAAKALHDVLAKRLAAANLTELLRDLEMPLVPVLVAMEQAGIAIDKAAFESFLSEVNAQIGELTSRIHAVAEMPFNIRSNQQLAQLLFDRLGLKAKGKTPGGAQSTANPVLEKLRNEHPVVADILEFRMLEKLRSTYLEPLPKLADEQGRIHTTFNQLATATGRLSSSAPNLQNIPIRGPQGTRMRACFTAGPGCLLAAADYSQIELRVLAHMSQDPTLLEAFRHGQDIHARTAGLIFDKDAGQVAPDERRSAKTINFGLLYGMGPQKLAAELGIALAQAKEFIERYFVGLSKLKEFYDSIVKEAEQNGSVVTMLGRRRLLPDIHSRNDNLKAQAVRQAINTRIQGSAADIIKLAMIRAHADEKIRALGGRLILQVHDELLLETPEATAQEAGARMKEIMAGIVELSVPLVVDMGVGRNWAEAH</sequence>
<keyword evidence="7 13" id="KW-0227">DNA damage</keyword>
<dbReference type="HOGENOM" id="CLU_004675_0_0_7"/>
<dbReference type="PANTHER" id="PTHR10133:SF27">
    <property type="entry name" value="DNA POLYMERASE NU"/>
    <property type="match status" value="1"/>
</dbReference>
<dbReference type="FunFam" id="1.10.150.20:FF:000003">
    <property type="entry name" value="DNA polymerase I"/>
    <property type="match status" value="1"/>
</dbReference>
<dbReference type="Gene3D" id="3.30.420.10">
    <property type="entry name" value="Ribonuclease H-like superfamily/Ribonuclease H"/>
    <property type="match status" value="1"/>
</dbReference>
<dbReference type="InterPro" id="IPR029060">
    <property type="entry name" value="PIN-like_dom_sf"/>
</dbReference>
<accession>F3YVK4</accession>
<proteinExistence type="inferred from homology"/>
<evidence type="ECO:0000256" key="12">
    <source>
        <dbReference type="NCBIfam" id="TIGR00593"/>
    </source>
</evidence>
<keyword evidence="4 13" id="KW-0808">Transferase</keyword>
<dbReference type="InterPro" id="IPR002298">
    <property type="entry name" value="DNA_polymerase_A"/>
</dbReference>
<evidence type="ECO:0000256" key="8">
    <source>
        <dbReference type="ARBA" id="ARBA00022932"/>
    </source>
</evidence>
<evidence type="ECO:0000259" key="15">
    <source>
        <dbReference type="SMART" id="SM00482"/>
    </source>
</evidence>
<name>F3YVK4_DESAF</name>
<dbReference type="AlphaFoldDB" id="F3YVK4"/>
<evidence type="ECO:0000256" key="4">
    <source>
        <dbReference type="ARBA" id="ARBA00022679"/>
    </source>
</evidence>
<dbReference type="SMART" id="SM00475">
    <property type="entry name" value="53EXOc"/>
    <property type="match status" value="1"/>
</dbReference>
<dbReference type="PANTHER" id="PTHR10133">
    <property type="entry name" value="DNA POLYMERASE I"/>
    <property type="match status" value="1"/>
</dbReference>
<keyword evidence="13" id="KW-0540">Nuclease</keyword>
<evidence type="ECO:0000256" key="1">
    <source>
        <dbReference type="ARBA" id="ARBA00007705"/>
    </source>
</evidence>
<dbReference type="InterPro" id="IPR036279">
    <property type="entry name" value="5-3_exonuclease_C_sf"/>
</dbReference>
<dbReference type="CDD" id="cd08637">
    <property type="entry name" value="DNA_pol_A_pol_I_C"/>
    <property type="match status" value="1"/>
</dbReference>
<evidence type="ECO:0000313" key="17">
    <source>
        <dbReference type="Proteomes" id="UP000007844"/>
    </source>
</evidence>
<keyword evidence="8 13" id="KW-0239">DNA-directed DNA polymerase</keyword>
<dbReference type="InterPro" id="IPR020045">
    <property type="entry name" value="DNA_polI_H3TH"/>
</dbReference>
<keyword evidence="13" id="KW-0378">Hydrolase</keyword>
<evidence type="ECO:0000256" key="5">
    <source>
        <dbReference type="ARBA" id="ARBA00022695"/>
    </source>
</evidence>
<gene>
    <name evidence="13" type="primary">polA</name>
    <name evidence="16" type="ORF">Desaf_0384</name>
</gene>
<keyword evidence="5 13" id="KW-0548">Nucleotidyltransferase</keyword>
<dbReference type="NCBIfam" id="TIGR00593">
    <property type="entry name" value="pola"/>
    <property type="match status" value="1"/>
</dbReference>
<comment type="similarity">
    <text evidence="1 13">Belongs to the DNA polymerase type-A family.</text>
</comment>